<evidence type="ECO:0000259" key="3">
    <source>
        <dbReference type="Pfam" id="PF00326"/>
    </source>
</evidence>
<protein>
    <submittedName>
        <fullName evidence="4">S9 family peptidase</fullName>
        <ecNumber evidence="4">3.4.-.-</ecNumber>
    </submittedName>
</protein>
<dbReference type="InterPro" id="IPR029058">
    <property type="entry name" value="AB_hydrolase_fold"/>
</dbReference>
<reference evidence="4 5" key="1">
    <citation type="submission" date="2023-08" db="EMBL/GenBank/DDBJ databases">
        <title>Pseudoalteromonas haloplanktis LL1 genome.</title>
        <authorList>
            <person name="Wu S."/>
        </authorList>
    </citation>
    <scope>NUCLEOTIDE SEQUENCE [LARGE SCALE GENOMIC DNA]</scope>
    <source>
        <strain evidence="4 5">LL1</strain>
    </source>
</reference>
<evidence type="ECO:0000256" key="2">
    <source>
        <dbReference type="SAM" id="SignalP"/>
    </source>
</evidence>
<dbReference type="RefSeq" id="WP_309039418.1">
    <property type="nucleotide sequence ID" value="NZ_JAVIFY010000013.1"/>
</dbReference>
<dbReference type="PANTHER" id="PTHR42776">
    <property type="entry name" value="SERINE PEPTIDASE S9 FAMILY MEMBER"/>
    <property type="match status" value="1"/>
</dbReference>
<dbReference type="InterPro" id="IPR011042">
    <property type="entry name" value="6-blade_b-propeller_TolB-like"/>
</dbReference>
<dbReference type="SUPFAM" id="SSF82171">
    <property type="entry name" value="DPP6 N-terminal domain-like"/>
    <property type="match status" value="1"/>
</dbReference>
<keyword evidence="1 4" id="KW-0378">Hydrolase</keyword>
<dbReference type="Gene3D" id="3.40.50.1820">
    <property type="entry name" value="alpha/beta hydrolase"/>
    <property type="match status" value="1"/>
</dbReference>
<feature type="signal peptide" evidence="2">
    <location>
        <begin position="1"/>
        <end position="19"/>
    </location>
</feature>
<dbReference type="Proteomes" id="UP001226574">
    <property type="component" value="Unassembled WGS sequence"/>
</dbReference>
<name>A0ABU1BFA0_PSEHA</name>
<accession>A0ABU1BFA0</accession>
<dbReference type="EC" id="3.4.-.-" evidence="4"/>
<comment type="caution">
    <text evidence="4">The sequence shown here is derived from an EMBL/GenBank/DDBJ whole genome shotgun (WGS) entry which is preliminary data.</text>
</comment>
<sequence length="682" mass="75913">MLKTSLALAIGLSSSLAVAATSLTVEDIPKIQSVLQTSISPDGDSVAFTRSVPRELYVDENGTNYSELYVVDDEGVERPFITGSVSIKSIQWSNDSKNIYFLAKLKDDKFTALYQIPVDGGQAQKVLSLKDTSISSYQLSPNNKQLAILAMPAADKSEKELKKLGFMAEVYELDLKDKQLFIVDLAKADKPLTPTPLNIANYVSDVNWAANGEKLLVKTQPTALIDDKYTKSQWHLFDITSNQVTMSFATEGKLDGAELSHDGRYIAILGAEDKHDPATGRLFLADTKTGEVTDWLPNFMGHVVDFEWSNKRNTLNFIANVGTHSFVASIKTGSNKYKKIIKEGEFIASNLSISDSDKTLALRGNTAVHPNEVFIIRGTKAQRLTDSNTWLGDKRFAKQETISLKARDGVEIDGVLVYPLDYKKGTRYPLIMSVHGGPESHDKDGWVTNYSRPGQMGAARGYAVFYPNYRGSTGKGVDYSKLGQNDYAGKEFDDLVDFKDHLVEMGLVDAKRVGITGGSYGGYASAWGATKLTEHFAASVMFVGVTNQLSKFGTTDISNEMNLVHARSYPWDKWQWYLERSPIYWAGQSKTPLLIMHGKDDPRVHPAQSMELYRYMKVQGKDVRLVYYPGEGHGNRKVAAQYDYSLRLMRWMDNYLIDGNKDMPAFEIDHAAKLKAVKDANK</sequence>
<feature type="chain" id="PRO_5046666982" evidence="2">
    <location>
        <begin position="20"/>
        <end position="682"/>
    </location>
</feature>
<keyword evidence="5" id="KW-1185">Reference proteome</keyword>
<feature type="domain" description="Peptidase S9 prolyl oligopeptidase catalytic" evidence="3">
    <location>
        <begin position="455"/>
        <end position="656"/>
    </location>
</feature>
<organism evidence="4 5">
    <name type="scientific">Pseudoalteromonas haloplanktis</name>
    <name type="common">Alteromonas haloplanktis</name>
    <dbReference type="NCBI Taxonomy" id="228"/>
    <lineage>
        <taxon>Bacteria</taxon>
        <taxon>Pseudomonadati</taxon>
        <taxon>Pseudomonadota</taxon>
        <taxon>Gammaproteobacteria</taxon>
        <taxon>Alteromonadales</taxon>
        <taxon>Pseudoalteromonadaceae</taxon>
        <taxon>Pseudoalteromonas</taxon>
    </lineage>
</organism>
<dbReference type="PANTHER" id="PTHR42776:SF27">
    <property type="entry name" value="DIPEPTIDYL PEPTIDASE FAMILY MEMBER 6"/>
    <property type="match status" value="1"/>
</dbReference>
<dbReference type="GO" id="GO:0016787">
    <property type="term" value="F:hydrolase activity"/>
    <property type="evidence" value="ECO:0007669"/>
    <property type="project" value="UniProtKB-KW"/>
</dbReference>
<dbReference type="Pfam" id="PF00326">
    <property type="entry name" value="Peptidase_S9"/>
    <property type="match status" value="1"/>
</dbReference>
<keyword evidence="2" id="KW-0732">Signal</keyword>
<evidence type="ECO:0000313" key="5">
    <source>
        <dbReference type="Proteomes" id="UP001226574"/>
    </source>
</evidence>
<evidence type="ECO:0000313" key="4">
    <source>
        <dbReference type="EMBL" id="MDQ9093165.1"/>
    </source>
</evidence>
<proteinExistence type="predicted"/>
<dbReference type="SUPFAM" id="SSF53474">
    <property type="entry name" value="alpha/beta-Hydrolases"/>
    <property type="match status" value="1"/>
</dbReference>
<gene>
    <name evidence="4" type="ORF">RC083_16430</name>
</gene>
<evidence type="ECO:0000256" key="1">
    <source>
        <dbReference type="ARBA" id="ARBA00022801"/>
    </source>
</evidence>
<dbReference type="EMBL" id="JAVIFY010000013">
    <property type="protein sequence ID" value="MDQ9093165.1"/>
    <property type="molecule type" value="Genomic_DNA"/>
</dbReference>
<dbReference type="InterPro" id="IPR001375">
    <property type="entry name" value="Peptidase_S9_cat"/>
</dbReference>
<dbReference type="Gene3D" id="2.120.10.30">
    <property type="entry name" value="TolB, C-terminal domain"/>
    <property type="match status" value="2"/>
</dbReference>